<dbReference type="AlphaFoldDB" id="A0A1F6FNR1"/>
<dbReference type="STRING" id="1798561.A3B87_02260"/>
<organism evidence="3 4">
    <name type="scientific">Candidatus Kuenenbacteria bacterium RIFCSPHIGHO2_02_FULL_39_13</name>
    <dbReference type="NCBI Taxonomy" id="1798561"/>
    <lineage>
        <taxon>Bacteria</taxon>
        <taxon>Candidatus Kueneniibacteriota</taxon>
    </lineage>
</organism>
<gene>
    <name evidence="3" type="ORF">A3B87_02260</name>
</gene>
<evidence type="ECO:0000256" key="1">
    <source>
        <dbReference type="ARBA" id="ARBA00023239"/>
    </source>
</evidence>
<dbReference type="EMBL" id="MFMW01000011">
    <property type="protein sequence ID" value="OGG87496.1"/>
    <property type="molecule type" value="Genomic_DNA"/>
</dbReference>
<dbReference type="PANTHER" id="PTHR39340:SF1">
    <property type="entry name" value="SULFOFRUCTOSEPHOSPHATE ALDOLASE"/>
    <property type="match status" value="1"/>
</dbReference>
<dbReference type="InterPro" id="IPR013785">
    <property type="entry name" value="Aldolase_TIM"/>
</dbReference>
<keyword evidence="1" id="KW-0456">Lyase</keyword>
<evidence type="ECO:0000313" key="4">
    <source>
        <dbReference type="Proteomes" id="UP000179136"/>
    </source>
</evidence>
<accession>A0A1F6FNR1</accession>
<name>A0A1F6FNR1_9BACT</name>
<dbReference type="Pfam" id="PF09863">
    <property type="entry name" value="DUF2090"/>
    <property type="match status" value="1"/>
</dbReference>
<comment type="caution">
    <text evidence="3">The sequence shown here is derived from an EMBL/GenBank/DDBJ whole genome shotgun (WGS) entry which is preliminary data.</text>
</comment>
<evidence type="ECO:0000313" key="3">
    <source>
        <dbReference type="EMBL" id="OGG87496.1"/>
    </source>
</evidence>
<dbReference type="GO" id="GO:1902777">
    <property type="term" value="P:6-sulfoquinovose(1-) catabolic process"/>
    <property type="evidence" value="ECO:0007669"/>
    <property type="project" value="TreeGrafter"/>
</dbReference>
<dbReference type="Gene3D" id="3.20.20.70">
    <property type="entry name" value="Aldolase class I"/>
    <property type="match status" value="1"/>
</dbReference>
<dbReference type="PANTHER" id="PTHR39340">
    <property type="entry name" value="SULFOFRUCTOSEPHOSPHATE ALDOLASE"/>
    <property type="match status" value="1"/>
</dbReference>
<reference evidence="3 4" key="1">
    <citation type="journal article" date="2016" name="Nat. Commun.">
        <title>Thousands of microbial genomes shed light on interconnected biogeochemical processes in an aquifer system.</title>
        <authorList>
            <person name="Anantharaman K."/>
            <person name="Brown C.T."/>
            <person name="Hug L.A."/>
            <person name="Sharon I."/>
            <person name="Castelle C.J."/>
            <person name="Probst A.J."/>
            <person name="Thomas B.C."/>
            <person name="Singh A."/>
            <person name="Wilkins M.J."/>
            <person name="Karaoz U."/>
            <person name="Brodie E.L."/>
            <person name="Williams K.H."/>
            <person name="Hubbard S.S."/>
            <person name="Banfield J.F."/>
        </authorList>
    </citation>
    <scope>NUCLEOTIDE SEQUENCE [LARGE SCALE GENOMIC DNA]</scope>
</reference>
<evidence type="ECO:0000259" key="2">
    <source>
        <dbReference type="Pfam" id="PF09863"/>
    </source>
</evidence>
<proteinExistence type="predicted"/>
<dbReference type="InterPro" id="IPR050552">
    <property type="entry name" value="LacD_aldolase"/>
</dbReference>
<dbReference type="InterPro" id="IPR018659">
    <property type="entry name" value="DUF2090"/>
</dbReference>
<feature type="domain" description="DUF2090" evidence="2">
    <location>
        <begin position="6"/>
        <end position="296"/>
    </location>
</feature>
<dbReference type="SUPFAM" id="SSF51569">
    <property type="entry name" value="Aldolase"/>
    <property type="match status" value="1"/>
</dbReference>
<sequence length="297" mass="34517">MLGYPKNLYILPFDHRSSFIKTFIGAVKKLDNQQKKLISDYKKIIFEGFLMSLGYVKNPVESAIIVDEDFGLEIIKLAKKKNIIVCLPVEKSGQNNFAFQYGRDFSQHIQALKPDIVKALVRYNPADKKINHGQLEKIKELDSWCKDNGYKFMVESLVLPTPGQLKRARGKQEVYDEKIRPALTLRMINEFYQAGIEPDIWKIEAFEHEDAWYEIIDAIRAGERSEVAVIMLGRGESFAKVKQWMSLAPRHQLNGFAVGRTIFLRPLIDFHQKRISKKECVTEIAKNYLELVKYWER</sequence>
<protein>
    <recommendedName>
        <fullName evidence="2">DUF2090 domain-containing protein</fullName>
    </recommendedName>
</protein>
<dbReference type="Proteomes" id="UP000179136">
    <property type="component" value="Unassembled WGS sequence"/>
</dbReference>
<dbReference type="GO" id="GO:0061595">
    <property type="term" value="F:6-deoxy-6-sulfofructose-1-phosphate aldolase activity"/>
    <property type="evidence" value="ECO:0007669"/>
    <property type="project" value="TreeGrafter"/>
</dbReference>